<reference evidence="1" key="1">
    <citation type="journal article" date="2021" name="Proc. Natl. Acad. Sci. U.S.A.">
        <title>A Catalog of Tens of Thousands of Viruses from Human Metagenomes Reveals Hidden Associations with Chronic Diseases.</title>
        <authorList>
            <person name="Tisza M.J."/>
            <person name="Buck C.B."/>
        </authorList>
    </citation>
    <scope>NUCLEOTIDE SEQUENCE</scope>
    <source>
        <strain evidence="1">CtkyY8</strain>
    </source>
</reference>
<organism evidence="1">
    <name type="scientific">virus sp. ctkyY8</name>
    <dbReference type="NCBI Taxonomy" id="2827995"/>
    <lineage>
        <taxon>Viruses</taxon>
    </lineage>
</organism>
<evidence type="ECO:0000313" key="1">
    <source>
        <dbReference type="EMBL" id="DAE29545.1"/>
    </source>
</evidence>
<sequence>MRFLLFDSFQEILKFLLHFHFAQKILQYKKSPFWGFF</sequence>
<proteinExistence type="predicted"/>
<accession>A0A8S5REP5</accession>
<name>A0A8S5REP5_9VIRU</name>
<dbReference type="EMBL" id="BK059095">
    <property type="protein sequence ID" value="DAE29545.1"/>
    <property type="molecule type" value="Genomic_DNA"/>
</dbReference>
<protein>
    <submittedName>
        <fullName evidence="1">Uncharacterized protein</fullName>
    </submittedName>
</protein>